<dbReference type="AlphaFoldDB" id="A0A427XG27"/>
<sequence length="642" mass="71357">MASSSNSSNSSNVDVLIVGAGPAGLFLATQLSKLKISTRIIDKMAHPVLRGHADGLQCRTGEVFEAMGVQYRFDLESHECAEVIIWEHDDKVGGIREASRVVDTLPGLSRIRHVNLGQDRVEGIFIDAMKENNGLEVDRLLEPTSLVVDEKNLGNPDAFPVTVTLKRLPAPKELANGDVQSGMYRSNLFTDESQTKGNDVEGDHSGEEVVHCKYLVGCDGARSWVRKTLGYRLEGDSNNVYWGAFDAVIDSDLPTGRMKHMAHSKDDGTVLMVPREDSMIRIYTQMGTLADGERVDREAVTLEKLCAKTQAVLKPYKIEFPYVDWYTCYEIGQRVCDTFTAYDDHVFIAGDACHTHSPKAGQGMNVSMMDTFNLGWKIASVLRGQSKPDILHTYQLERQYTAKELIDFDYKWSRLFTGQIKPGKDADEGEMRAAWEQSIKFTSGTGVVYAPDGLLVLDQPNASKLAKNITVGGHFENHQVVGAFNAHSIKLQAELKADGRWRVLIFPGDVRESDALDALTNLGNQLQTIVQKYNSKDADLDEVIQVLTVFKTAHREIQYLAQSLPEVLIPRRKPYNIRAFDTLYCDEPSHHDGDGKAYAGYGIDPSFGCVVVCRPDQHVSGVFGMSQGKDIAAFFDRFMVQQ</sequence>
<evidence type="ECO:0000313" key="8">
    <source>
        <dbReference type="Proteomes" id="UP000279236"/>
    </source>
</evidence>
<dbReference type="STRING" id="105984.A0A427XG27"/>
<dbReference type="Gene3D" id="3.50.50.60">
    <property type="entry name" value="FAD/NAD(P)-binding domain"/>
    <property type="match status" value="1"/>
</dbReference>
<gene>
    <name evidence="7" type="ORF">EHS24_002915</name>
</gene>
<dbReference type="PRINTS" id="PR00420">
    <property type="entry name" value="RNGMNOXGNASE"/>
</dbReference>
<dbReference type="Proteomes" id="UP000279236">
    <property type="component" value="Unassembled WGS sequence"/>
</dbReference>
<keyword evidence="2" id="KW-0285">Flavoprotein</keyword>
<evidence type="ECO:0000256" key="1">
    <source>
        <dbReference type="ARBA" id="ARBA00007801"/>
    </source>
</evidence>
<comment type="similarity">
    <text evidence="1">Belongs to the PheA/TfdB FAD monooxygenase family.</text>
</comment>
<dbReference type="OrthoDB" id="1716816at2759"/>
<evidence type="ECO:0000256" key="3">
    <source>
        <dbReference type="ARBA" id="ARBA00022827"/>
    </source>
</evidence>
<dbReference type="SUPFAM" id="SSF52833">
    <property type="entry name" value="Thioredoxin-like"/>
    <property type="match status" value="1"/>
</dbReference>
<dbReference type="RefSeq" id="XP_028472997.1">
    <property type="nucleotide sequence ID" value="XM_028618630.1"/>
</dbReference>
<dbReference type="Gene3D" id="3.30.9.10">
    <property type="entry name" value="D-Amino Acid Oxidase, subunit A, domain 2"/>
    <property type="match status" value="1"/>
</dbReference>
<evidence type="ECO:0000259" key="5">
    <source>
        <dbReference type="Pfam" id="PF01494"/>
    </source>
</evidence>
<protein>
    <recommendedName>
        <fullName evidence="9">FAD-binding domain-containing protein</fullName>
    </recommendedName>
</protein>
<dbReference type="PANTHER" id="PTHR43004:SF20">
    <property type="entry name" value="2-MONOOXYGENASE, PUTATIVE (AFU_ORTHOLOGUE AFUA_1G13660)-RELATED"/>
    <property type="match status" value="1"/>
</dbReference>
<evidence type="ECO:0000256" key="2">
    <source>
        <dbReference type="ARBA" id="ARBA00022630"/>
    </source>
</evidence>
<dbReference type="InterPro" id="IPR036188">
    <property type="entry name" value="FAD/NAD-bd_sf"/>
</dbReference>
<keyword evidence="3" id="KW-0274">FAD</keyword>
<dbReference type="InterPro" id="IPR050641">
    <property type="entry name" value="RIFMO-like"/>
</dbReference>
<feature type="domain" description="FAD-binding" evidence="5">
    <location>
        <begin position="13"/>
        <end position="408"/>
    </location>
</feature>
<keyword evidence="4" id="KW-0560">Oxidoreductase</keyword>
<dbReference type="SUPFAM" id="SSF54373">
    <property type="entry name" value="FAD-linked reductases, C-terminal domain"/>
    <property type="match status" value="1"/>
</dbReference>
<evidence type="ECO:0008006" key="9">
    <source>
        <dbReference type="Google" id="ProtNLM"/>
    </source>
</evidence>
<proteinExistence type="inferred from homology"/>
<dbReference type="InterPro" id="IPR012941">
    <property type="entry name" value="Phe_hydrox_C_dim_dom"/>
</dbReference>
<dbReference type="Pfam" id="PF01494">
    <property type="entry name" value="FAD_binding_3"/>
    <property type="match status" value="1"/>
</dbReference>
<dbReference type="GeneID" id="39587458"/>
<dbReference type="SUPFAM" id="SSF51905">
    <property type="entry name" value="FAD/NAD(P)-binding domain"/>
    <property type="match status" value="1"/>
</dbReference>
<dbReference type="InterPro" id="IPR002938">
    <property type="entry name" value="FAD-bd"/>
</dbReference>
<evidence type="ECO:0000259" key="6">
    <source>
        <dbReference type="Pfam" id="PF07976"/>
    </source>
</evidence>
<evidence type="ECO:0000256" key="4">
    <source>
        <dbReference type="ARBA" id="ARBA00023002"/>
    </source>
</evidence>
<evidence type="ECO:0000313" key="7">
    <source>
        <dbReference type="EMBL" id="RSH77850.1"/>
    </source>
</evidence>
<dbReference type="InterPro" id="IPR038220">
    <property type="entry name" value="PHOX_C_sf"/>
</dbReference>
<dbReference type="GO" id="GO:0071949">
    <property type="term" value="F:FAD binding"/>
    <property type="evidence" value="ECO:0007669"/>
    <property type="project" value="InterPro"/>
</dbReference>
<dbReference type="CDD" id="cd02979">
    <property type="entry name" value="PHOX_C"/>
    <property type="match status" value="1"/>
</dbReference>
<reference evidence="7 8" key="1">
    <citation type="submission" date="2018-11" db="EMBL/GenBank/DDBJ databases">
        <title>Genome sequence of Apiotrichum porosum DSM 27194.</title>
        <authorList>
            <person name="Aliyu H."/>
            <person name="Gorte O."/>
            <person name="Ochsenreither K."/>
        </authorList>
    </citation>
    <scope>NUCLEOTIDE SEQUENCE [LARGE SCALE GENOMIC DNA]</scope>
    <source>
        <strain evidence="7 8">DSM 27194</strain>
    </source>
</reference>
<organism evidence="7 8">
    <name type="scientific">Apiotrichum porosum</name>
    <dbReference type="NCBI Taxonomy" id="105984"/>
    <lineage>
        <taxon>Eukaryota</taxon>
        <taxon>Fungi</taxon>
        <taxon>Dikarya</taxon>
        <taxon>Basidiomycota</taxon>
        <taxon>Agaricomycotina</taxon>
        <taxon>Tremellomycetes</taxon>
        <taxon>Trichosporonales</taxon>
        <taxon>Trichosporonaceae</taxon>
        <taxon>Apiotrichum</taxon>
    </lineage>
</organism>
<accession>A0A427XG27</accession>
<keyword evidence="8" id="KW-1185">Reference proteome</keyword>
<dbReference type="GO" id="GO:0016709">
    <property type="term" value="F:oxidoreductase activity, acting on paired donors, with incorporation or reduction of molecular oxygen, NAD(P)H as one donor, and incorporation of one atom of oxygen"/>
    <property type="evidence" value="ECO:0007669"/>
    <property type="project" value="UniProtKB-ARBA"/>
</dbReference>
<dbReference type="Gene3D" id="3.40.30.20">
    <property type="match status" value="1"/>
</dbReference>
<name>A0A427XG27_9TREE</name>
<comment type="caution">
    <text evidence="7">The sequence shown here is derived from an EMBL/GenBank/DDBJ whole genome shotgun (WGS) entry which is preliminary data.</text>
</comment>
<dbReference type="EMBL" id="RSCE01000014">
    <property type="protein sequence ID" value="RSH77850.1"/>
    <property type="molecule type" value="Genomic_DNA"/>
</dbReference>
<dbReference type="InterPro" id="IPR036249">
    <property type="entry name" value="Thioredoxin-like_sf"/>
</dbReference>
<dbReference type="Pfam" id="PF07976">
    <property type="entry name" value="Phe_hydrox_dim"/>
    <property type="match status" value="1"/>
</dbReference>
<feature type="domain" description="Phenol hydroxylase-like C-terminal dimerisation" evidence="6">
    <location>
        <begin position="455"/>
        <end position="642"/>
    </location>
</feature>
<dbReference type="PANTHER" id="PTHR43004">
    <property type="entry name" value="TRK SYSTEM POTASSIUM UPTAKE PROTEIN"/>
    <property type="match status" value="1"/>
</dbReference>